<feature type="region of interest" description="Disordered" evidence="2">
    <location>
        <begin position="1"/>
        <end position="53"/>
    </location>
</feature>
<evidence type="ECO:0000256" key="2">
    <source>
        <dbReference type="SAM" id="MobiDB-lite"/>
    </source>
</evidence>
<sequence>MSAPTKQLGKLSIGGSMSTPRGQPERPGPAGGEAEYSVDTSSEEEGDTAARSEKSLVQGNSNILYSIGRLSGDVKARAMSGILGKFAVDKCRASQDGYDFQVLDHGLVHLGHGPMTCSCSEYGDGTKACRHIFWLIDQLHGLTLSEGSGTGIPLSRTGECPNFPPMYQLIGDNMEDISKKARQEYGVSMSRPEKVRDILSAFSETTMPDDFRSDQVETINQPRTPEQCVVQGDFEATMFRLAVHDDNVYLSLRKAMPSPARAAIFFDKAQKKTRALLLDFDRYCHLGTRQRDGTALEISVVVDELHQLVAQVESNIAPRAPYSHRNAPDALIGILRDVVNYNRNVFDGNSWGRAPPPGETENDRNLFAQVIGQPEISGQYFVLDVLEALPRAILREWEPQLATIMRKISVSNQHVRTYLQRFQALLNREFPGTGFEGAPYRQKRPAGGAPGSGRKRPK</sequence>
<protein>
    <recommendedName>
        <fullName evidence="3">SWIM-type domain-containing protein</fullName>
    </recommendedName>
</protein>
<organism evidence="4 5">
    <name type="scientific">Emergomyces africanus</name>
    <dbReference type="NCBI Taxonomy" id="1955775"/>
    <lineage>
        <taxon>Eukaryota</taxon>
        <taxon>Fungi</taxon>
        <taxon>Dikarya</taxon>
        <taxon>Ascomycota</taxon>
        <taxon>Pezizomycotina</taxon>
        <taxon>Eurotiomycetes</taxon>
        <taxon>Eurotiomycetidae</taxon>
        <taxon>Onygenales</taxon>
        <taxon>Ajellomycetaceae</taxon>
        <taxon>Emergomyces</taxon>
    </lineage>
</organism>
<keyword evidence="1" id="KW-0862">Zinc</keyword>
<keyword evidence="1" id="KW-0863">Zinc-finger</keyword>
<dbReference type="OrthoDB" id="5387895at2759"/>
<evidence type="ECO:0000313" key="4">
    <source>
        <dbReference type="EMBL" id="OAX78407.1"/>
    </source>
</evidence>
<keyword evidence="5" id="KW-1185">Reference proteome</keyword>
<accession>A0A1B7NP43</accession>
<evidence type="ECO:0000313" key="5">
    <source>
        <dbReference type="Proteomes" id="UP000091918"/>
    </source>
</evidence>
<dbReference type="GO" id="GO:0008270">
    <property type="term" value="F:zinc ion binding"/>
    <property type="evidence" value="ECO:0007669"/>
    <property type="project" value="UniProtKB-KW"/>
</dbReference>
<proteinExistence type="predicted"/>
<evidence type="ECO:0000259" key="3">
    <source>
        <dbReference type="PROSITE" id="PS50966"/>
    </source>
</evidence>
<feature type="region of interest" description="Disordered" evidence="2">
    <location>
        <begin position="435"/>
        <end position="458"/>
    </location>
</feature>
<dbReference type="InterPro" id="IPR007527">
    <property type="entry name" value="Znf_SWIM"/>
</dbReference>
<gene>
    <name evidence="4" type="ORF">ACJ72_07285</name>
</gene>
<dbReference type="AlphaFoldDB" id="A0A1B7NP43"/>
<dbReference type="Proteomes" id="UP000091918">
    <property type="component" value="Unassembled WGS sequence"/>
</dbReference>
<dbReference type="PROSITE" id="PS50966">
    <property type="entry name" value="ZF_SWIM"/>
    <property type="match status" value="1"/>
</dbReference>
<evidence type="ECO:0000256" key="1">
    <source>
        <dbReference type="PROSITE-ProRule" id="PRU00325"/>
    </source>
</evidence>
<comment type="caution">
    <text evidence="4">The sequence shown here is derived from an EMBL/GenBank/DDBJ whole genome shotgun (WGS) entry which is preliminary data.</text>
</comment>
<keyword evidence="1" id="KW-0479">Metal-binding</keyword>
<name>A0A1B7NP43_9EURO</name>
<reference evidence="4 5" key="1">
    <citation type="submission" date="2015-07" db="EMBL/GenBank/DDBJ databases">
        <title>Emmonsia species relationships and genome sequence.</title>
        <authorList>
            <person name="Cuomo C.A."/>
            <person name="Schwartz I.S."/>
            <person name="Kenyon C."/>
            <person name="de Hoog G.S."/>
            <person name="Govender N.P."/>
            <person name="Botha A."/>
            <person name="Moreno L."/>
            <person name="de Vries M."/>
            <person name="Munoz J.F."/>
            <person name="Stielow J.B."/>
        </authorList>
    </citation>
    <scope>NUCLEOTIDE SEQUENCE [LARGE SCALE GENOMIC DNA]</scope>
    <source>
        <strain evidence="4 5">CBS 136260</strain>
    </source>
</reference>
<dbReference type="EMBL" id="LGUA01001541">
    <property type="protein sequence ID" value="OAX78407.1"/>
    <property type="molecule type" value="Genomic_DNA"/>
</dbReference>
<feature type="domain" description="SWIM-type" evidence="3">
    <location>
        <begin position="106"/>
        <end position="140"/>
    </location>
</feature>